<dbReference type="Gene3D" id="3.40.50.1820">
    <property type="entry name" value="alpha/beta hydrolase"/>
    <property type="match status" value="1"/>
</dbReference>
<dbReference type="RefSeq" id="WP_250928563.1">
    <property type="nucleotide sequence ID" value="NZ_JAMQBK010000025.1"/>
</dbReference>
<dbReference type="InterPro" id="IPR010297">
    <property type="entry name" value="DUF900_hydrolase"/>
</dbReference>
<organism evidence="1 2">
    <name type="scientific">Aporhodopirellula aestuarii</name>
    <dbReference type="NCBI Taxonomy" id="2950107"/>
    <lineage>
        <taxon>Bacteria</taxon>
        <taxon>Pseudomonadati</taxon>
        <taxon>Planctomycetota</taxon>
        <taxon>Planctomycetia</taxon>
        <taxon>Pirellulales</taxon>
        <taxon>Pirellulaceae</taxon>
        <taxon>Aporhodopirellula</taxon>
    </lineage>
</organism>
<sequence>MAAYESSVSVVSHAPKIASDEMVLTIPGFLAGRCSMRRIDDALCEMGYQTRHWNYASLRGSIVDHAARLSRDLCELAESTKIRRIHFVTHSMGSVIARAAIHDSRLETRFHHKCGRIVMLAPPNAGSRLTRIPLGPFAPFFPQLIELSETPASYVRCLPPFQHISVGVIAAERDFVVNPDATHLSGERDHVTLPTTHQGLLADPDAIEMAIRFLKSERLESAPTTIPFPRVAQRRSVHSAAA</sequence>
<keyword evidence="1" id="KW-0378">Hydrolase</keyword>
<evidence type="ECO:0000313" key="2">
    <source>
        <dbReference type="Proteomes" id="UP001202961"/>
    </source>
</evidence>
<dbReference type="GO" id="GO:0016787">
    <property type="term" value="F:hydrolase activity"/>
    <property type="evidence" value="ECO:0007669"/>
    <property type="project" value="UniProtKB-KW"/>
</dbReference>
<gene>
    <name evidence="1" type="ORF">NB063_09910</name>
</gene>
<dbReference type="SUPFAM" id="SSF53474">
    <property type="entry name" value="alpha/beta-Hydrolases"/>
    <property type="match status" value="1"/>
</dbReference>
<comment type="caution">
    <text evidence="1">The sequence shown here is derived from an EMBL/GenBank/DDBJ whole genome shotgun (WGS) entry which is preliminary data.</text>
</comment>
<keyword evidence="2" id="KW-1185">Reference proteome</keyword>
<accession>A0ABT0U222</accession>
<evidence type="ECO:0000313" key="1">
    <source>
        <dbReference type="EMBL" id="MCM2370922.1"/>
    </source>
</evidence>
<dbReference type="PANTHER" id="PTHR37946:SF1">
    <property type="entry name" value="SLL1969 PROTEIN"/>
    <property type="match status" value="1"/>
</dbReference>
<dbReference type="InterPro" id="IPR029058">
    <property type="entry name" value="AB_hydrolase_fold"/>
</dbReference>
<dbReference type="PANTHER" id="PTHR37946">
    <property type="entry name" value="SLL1969 PROTEIN"/>
    <property type="match status" value="1"/>
</dbReference>
<protein>
    <submittedName>
        <fullName evidence="1">Alpha/beta fold hydrolase</fullName>
    </submittedName>
</protein>
<reference evidence="1 2" key="1">
    <citation type="journal article" date="2022" name="Syst. Appl. Microbiol.">
        <title>Rhodopirellula aestuarii sp. nov., a novel member of the genus Rhodopirellula isolated from brackish sediments collected in the Tagus River estuary, Portugal.</title>
        <authorList>
            <person name="Vitorino I.R."/>
            <person name="Klimek D."/>
            <person name="Calusinska M."/>
            <person name="Lobo-da-Cunha A."/>
            <person name="Vasconcelos V."/>
            <person name="Lage O.M."/>
        </authorList>
    </citation>
    <scope>NUCLEOTIDE SEQUENCE [LARGE SCALE GENOMIC DNA]</scope>
    <source>
        <strain evidence="1 2">ICT_H3.1</strain>
    </source>
</reference>
<dbReference type="EMBL" id="JAMQBK010000025">
    <property type="protein sequence ID" value="MCM2370922.1"/>
    <property type="molecule type" value="Genomic_DNA"/>
</dbReference>
<dbReference type="Proteomes" id="UP001202961">
    <property type="component" value="Unassembled WGS sequence"/>
</dbReference>
<name>A0ABT0U222_9BACT</name>
<dbReference type="Pfam" id="PF05990">
    <property type="entry name" value="DUF900"/>
    <property type="match status" value="1"/>
</dbReference>
<proteinExistence type="predicted"/>